<comment type="caution">
    <text evidence="4">The sequence shown here is derived from an EMBL/GenBank/DDBJ whole genome shotgun (WGS) entry which is preliminary data.</text>
</comment>
<evidence type="ECO:0000313" key="5">
    <source>
        <dbReference type="Proteomes" id="UP000558488"/>
    </source>
</evidence>
<protein>
    <recommendedName>
        <fullName evidence="3">Peptidase M12B propeptide domain-containing protein</fullName>
    </recommendedName>
</protein>
<evidence type="ECO:0000259" key="3">
    <source>
        <dbReference type="Pfam" id="PF01562"/>
    </source>
</evidence>
<keyword evidence="1" id="KW-1015">Disulfide bond</keyword>
<organism evidence="4 5">
    <name type="scientific">Pipistrellus kuhlii</name>
    <name type="common">Kuhl's pipistrelle</name>
    <dbReference type="NCBI Taxonomy" id="59472"/>
    <lineage>
        <taxon>Eukaryota</taxon>
        <taxon>Metazoa</taxon>
        <taxon>Chordata</taxon>
        <taxon>Craniata</taxon>
        <taxon>Vertebrata</taxon>
        <taxon>Euteleostomi</taxon>
        <taxon>Mammalia</taxon>
        <taxon>Eutheria</taxon>
        <taxon>Laurasiatheria</taxon>
        <taxon>Chiroptera</taxon>
        <taxon>Yangochiroptera</taxon>
        <taxon>Vespertilionidae</taxon>
        <taxon>Pipistrellus</taxon>
    </lineage>
</organism>
<feature type="chain" id="PRO_5029501649" description="Peptidase M12B propeptide domain-containing protein" evidence="2">
    <location>
        <begin position="18"/>
        <end position="121"/>
    </location>
</feature>
<name>A0A7J7ZFC4_PIPKU</name>
<dbReference type="Pfam" id="PF01562">
    <property type="entry name" value="Pep_M12B_propep"/>
    <property type="match status" value="1"/>
</dbReference>
<sequence>MLFFLLILSGLGRLTFADHDSETSHLQITVPQKLGSTTNDVDVSEAKVIYAIQINRKTYTLHLKKQSLLDPHFLVYIYNKSGTLFPHSSFKKSHCFHQGYVAEIPNSVVTLSTCSGDYCSW</sequence>
<evidence type="ECO:0000256" key="1">
    <source>
        <dbReference type="ARBA" id="ARBA00023157"/>
    </source>
</evidence>
<feature type="signal peptide" evidence="2">
    <location>
        <begin position="1"/>
        <end position="17"/>
    </location>
</feature>
<reference evidence="4 5" key="1">
    <citation type="journal article" date="2020" name="Nature">
        <title>Six reference-quality genomes reveal evolution of bat adaptations.</title>
        <authorList>
            <person name="Jebb D."/>
            <person name="Huang Z."/>
            <person name="Pippel M."/>
            <person name="Hughes G.M."/>
            <person name="Lavrichenko K."/>
            <person name="Devanna P."/>
            <person name="Winkler S."/>
            <person name="Jermiin L.S."/>
            <person name="Skirmuntt E.C."/>
            <person name="Katzourakis A."/>
            <person name="Burkitt-Gray L."/>
            <person name="Ray D.A."/>
            <person name="Sullivan K.A.M."/>
            <person name="Roscito J.G."/>
            <person name="Kirilenko B.M."/>
            <person name="Davalos L.M."/>
            <person name="Corthals A.P."/>
            <person name="Power M.L."/>
            <person name="Jones G."/>
            <person name="Ransome R.D."/>
            <person name="Dechmann D.K.N."/>
            <person name="Locatelli A.G."/>
            <person name="Puechmaille S.J."/>
            <person name="Fedrigo O."/>
            <person name="Jarvis E.D."/>
            <person name="Hiller M."/>
            <person name="Vernes S.C."/>
            <person name="Myers E.W."/>
            <person name="Teeling E.C."/>
        </authorList>
    </citation>
    <scope>NUCLEOTIDE SEQUENCE [LARGE SCALE GENOMIC DNA]</scope>
    <source>
        <strain evidence="4">MPipKuh1</strain>
        <tissue evidence="4">Flight muscle</tissue>
    </source>
</reference>
<dbReference type="PANTHER" id="PTHR11905">
    <property type="entry name" value="ADAM A DISINTEGRIN AND METALLOPROTEASE DOMAIN"/>
    <property type="match status" value="1"/>
</dbReference>
<feature type="domain" description="Peptidase M12B propeptide" evidence="3">
    <location>
        <begin position="38"/>
        <end position="101"/>
    </location>
</feature>
<dbReference type="GO" id="GO:0008584">
    <property type="term" value="P:male gonad development"/>
    <property type="evidence" value="ECO:0007669"/>
    <property type="project" value="TreeGrafter"/>
</dbReference>
<dbReference type="AlphaFoldDB" id="A0A7J7ZFC4"/>
<keyword evidence="2" id="KW-0732">Signal</keyword>
<dbReference type="GO" id="GO:0005886">
    <property type="term" value="C:plasma membrane"/>
    <property type="evidence" value="ECO:0007669"/>
    <property type="project" value="TreeGrafter"/>
</dbReference>
<evidence type="ECO:0000313" key="4">
    <source>
        <dbReference type="EMBL" id="KAF6372799.1"/>
    </source>
</evidence>
<dbReference type="PANTHER" id="PTHR11905:SF26">
    <property type="entry name" value="A DISINTEGRIN AND METALLOPEPTIDASE DOMAIN 3"/>
    <property type="match status" value="1"/>
</dbReference>
<gene>
    <name evidence="4" type="ORF">mPipKuh1_000293</name>
</gene>
<dbReference type="Proteomes" id="UP000558488">
    <property type="component" value="Unassembled WGS sequence"/>
</dbReference>
<accession>A0A7J7ZFC4</accession>
<proteinExistence type="predicted"/>
<dbReference type="InterPro" id="IPR002870">
    <property type="entry name" value="Peptidase_M12B_N"/>
</dbReference>
<dbReference type="GO" id="GO:0007155">
    <property type="term" value="P:cell adhesion"/>
    <property type="evidence" value="ECO:0007669"/>
    <property type="project" value="TreeGrafter"/>
</dbReference>
<evidence type="ECO:0000256" key="2">
    <source>
        <dbReference type="SAM" id="SignalP"/>
    </source>
</evidence>
<dbReference type="GO" id="GO:0007339">
    <property type="term" value="P:binding of sperm to zona pellucida"/>
    <property type="evidence" value="ECO:0007669"/>
    <property type="project" value="TreeGrafter"/>
</dbReference>
<keyword evidence="5" id="KW-1185">Reference proteome</keyword>
<dbReference type="EMBL" id="JACAGB010000003">
    <property type="protein sequence ID" value="KAF6372799.1"/>
    <property type="molecule type" value="Genomic_DNA"/>
</dbReference>